<dbReference type="PANTHER" id="PTHR42760:SF115">
    <property type="entry name" value="3-OXOACYL-[ACYL-CARRIER-PROTEIN] REDUCTASE FABG"/>
    <property type="match status" value="1"/>
</dbReference>
<dbReference type="InterPro" id="IPR020904">
    <property type="entry name" value="Sc_DH/Rdtase_CS"/>
</dbReference>
<name>A0A8A7KD55_9FIRM</name>
<dbReference type="NCBIfam" id="NF005559">
    <property type="entry name" value="PRK07231.1"/>
    <property type="match status" value="1"/>
</dbReference>
<dbReference type="PROSITE" id="PS00061">
    <property type="entry name" value="ADH_SHORT"/>
    <property type="match status" value="1"/>
</dbReference>
<dbReference type="SUPFAM" id="SSF51735">
    <property type="entry name" value="NAD(P)-binding Rossmann-fold domains"/>
    <property type="match status" value="1"/>
</dbReference>
<evidence type="ECO:0000256" key="1">
    <source>
        <dbReference type="ARBA" id="ARBA00006484"/>
    </source>
</evidence>
<dbReference type="GO" id="GO:0047936">
    <property type="term" value="F:glucose 1-dehydrogenase [NAD(P)+] activity"/>
    <property type="evidence" value="ECO:0007669"/>
    <property type="project" value="UniProtKB-EC"/>
</dbReference>
<dbReference type="RefSeq" id="WP_230868033.1">
    <property type="nucleotide sequence ID" value="NZ_CP046640.1"/>
</dbReference>
<dbReference type="GO" id="GO:0005975">
    <property type="term" value="P:carbohydrate metabolic process"/>
    <property type="evidence" value="ECO:0007669"/>
    <property type="project" value="UniProtKB-ARBA"/>
</dbReference>
<dbReference type="Pfam" id="PF13561">
    <property type="entry name" value="adh_short_C2"/>
    <property type="match status" value="1"/>
</dbReference>
<sequence>MSVLDKFRLNNKVAIITGAAQGLGKSIAKGMAEAGARIVIVDKNYEKGSKTAQEIAEIGVETLACQADVTKEDQLKMMLAEVLEQFGQVDILVNNAGICKHIAAEDMILEDWQEVVDINLTAVFLCSKLVALYMLGNQQKGSIINMASMSAYIVNYPQAQSSYNASKAGVIHLTKSLAAEWATAGIRVNAIAPGYMATEMTKEDVQNKPEITRKYWITPTPMKRMGQPEELQGAAVYLASEASSFMTGNTMIIDGGYTIY</sequence>
<dbReference type="InterPro" id="IPR002347">
    <property type="entry name" value="SDR_fam"/>
</dbReference>
<dbReference type="EMBL" id="CP046640">
    <property type="protein sequence ID" value="QTL99706.1"/>
    <property type="molecule type" value="Genomic_DNA"/>
</dbReference>
<dbReference type="EC" id="1.1.1.47" evidence="3"/>
<reference evidence="3" key="1">
    <citation type="submission" date="2019-12" db="EMBL/GenBank/DDBJ databases">
        <authorList>
            <person name="zhang j."/>
            <person name="sun C.M."/>
        </authorList>
    </citation>
    <scope>NUCLEOTIDE SEQUENCE</scope>
    <source>
        <strain evidence="3">NS-1</strain>
    </source>
</reference>
<dbReference type="AlphaFoldDB" id="A0A8A7KD55"/>
<gene>
    <name evidence="3" type="ORF">GM661_17970</name>
</gene>
<evidence type="ECO:0000313" key="3">
    <source>
        <dbReference type="EMBL" id="QTL99706.1"/>
    </source>
</evidence>
<dbReference type="Gene3D" id="3.40.50.720">
    <property type="entry name" value="NAD(P)-binding Rossmann-like Domain"/>
    <property type="match status" value="1"/>
</dbReference>
<dbReference type="PANTHER" id="PTHR42760">
    <property type="entry name" value="SHORT-CHAIN DEHYDROGENASES/REDUCTASES FAMILY MEMBER"/>
    <property type="match status" value="1"/>
</dbReference>
<keyword evidence="4" id="KW-1185">Reference proteome</keyword>
<dbReference type="InterPro" id="IPR036291">
    <property type="entry name" value="NAD(P)-bd_dom_sf"/>
</dbReference>
<dbReference type="PRINTS" id="PR00081">
    <property type="entry name" value="GDHRDH"/>
</dbReference>
<dbReference type="KEGG" id="ifn:GM661_17970"/>
<evidence type="ECO:0000313" key="4">
    <source>
        <dbReference type="Proteomes" id="UP000665020"/>
    </source>
</evidence>
<protein>
    <submittedName>
        <fullName evidence="3">Glucose 1-dehydrogenase</fullName>
        <ecNumber evidence="3">1.1.1.47</ecNumber>
    </submittedName>
</protein>
<evidence type="ECO:0000256" key="2">
    <source>
        <dbReference type="ARBA" id="ARBA00023002"/>
    </source>
</evidence>
<proteinExistence type="inferred from homology"/>
<accession>A0A8A7KD55</accession>
<keyword evidence="2 3" id="KW-0560">Oxidoreductase</keyword>
<dbReference type="FunFam" id="3.40.50.720:FF:000240">
    <property type="entry name" value="SDR family oxidoreductase"/>
    <property type="match status" value="1"/>
</dbReference>
<comment type="similarity">
    <text evidence="1">Belongs to the short-chain dehydrogenases/reductases (SDR) family.</text>
</comment>
<dbReference type="Proteomes" id="UP000665020">
    <property type="component" value="Chromosome"/>
</dbReference>
<organism evidence="3 4">
    <name type="scientific">Iocasia fonsfrigidae</name>
    <dbReference type="NCBI Taxonomy" id="2682810"/>
    <lineage>
        <taxon>Bacteria</taxon>
        <taxon>Bacillati</taxon>
        <taxon>Bacillota</taxon>
        <taxon>Clostridia</taxon>
        <taxon>Halanaerobiales</taxon>
        <taxon>Halanaerobiaceae</taxon>
        <taxon>Iocasia</taxon>
    </lineage>
</organism>
<dbReference type="PRINTS" id="PR00080">
    <property type="entry name" value="SDRFAMILY"/>
</dbReference>